<sequence>MDDATLQFYRRNAEAYAGWAKAPSARLKGFLALLPPGGAILELGCGAGNHAAVMLAEGFVLRATDGSPEMAEVAARRINHPVEAMLFDQLDDLDVYDGVWASACLLHVPRDELAGIIGRIHRALKSGGIFYASYKIGHGDGRDSIGRYYNYPAADWLAATYASSGAWTQVSSDTSEVKSFDEAPATMLHIVVRKGLRNSAGAARA</sequence>
<keyword evidence="6" id="KW-1185">Reference proteome</keyword>
<proteinExistence type="predicted"/>
<dbReference type="EMBL" id="JAAOLE020000001">
    <property type="protein sequence ID" value="NVI45348.1"/>
    <property type="molecule type" value="Genomic_DNA"/>
</dbReference>
<evidence type="ECO:0000313" key="6">
    <source>
        <dbReference type="Proteomes" id="UP001432046"/>
    </source>
</evidence>
<keyword evidence="1 4" id="KW-0489">Methyltransferase</keyword>
<dbReference type="InterPro" id="IPR041698">
    <property type="entry name" value="Methyltransf_25"/>
</dbReference>
<dbReference type="EC" id="2.1.-.-" evidence="5"/>
<accession>A0A973W0T1</accession>
<dbReference type="GO" id="GO:0008168">
    <property type="term" value="F:methyltransferase activity"/>
    <property type="evidence" value="ECO:0007669"/>
    <property type="project" value="UniProtKB-KW"/>
</dbReference>
<evidence type="ECO:0000313" key="4">
    <source>
        <dbReference type="EMBL" id="NVI45348.1"/>
    </source>
</evidence>
<dbReference type="Proteomes" id="UP001432046">
    <property type="component" value="Chromosome"/>
</dbReference>
<name>A0A973W0T1_9BRAD</name>
<dbReference type="PANTHER" id="PTHR43861:SF1">
    <property type="entry name" value="TRANS-ACONITATE 2-METHYLTRANSFERASE"/>
    <property type="match status" value="1"/>
</dbReference>
<dbReference type="AlphaFoldDB" id="A0A973W0T1"/>
<evidence type="ECO:0000313" key="5">
    <source>
        <dbReference type="EMBL" id="WXC76711.1"/>
    </source>
</evidence>
<feature type="domain" description="Methyltransferase" evidence="3">
    <location>
        <begin position="40"/>
        <end position="128"/>
    </location>
</feature>
<keyword evidence="2 5" id="KW-0808">Transferase</keyword>
<dbReference type="PANTHER" id="PTHR43861">
    <property type="entry name" value="TRANS-ACONITATE 2-METHYLTRANSFERASE-RELATED"/>
    <property type="match status" value="1"/>
</dbReference>
<evidence type="ECO:0000256" key="2">
    <source>
        <dbReference type="ARBA" id="ARBA00022679"/>
    </source>
</evidence>
<dbReference type="SUPFAM" id="SSF53335">
    <property type="entry name" value="S-adenosyl-L-methionine-dependent methyltransferases"/>
    <property type="match status" value="1"/>
</dbReference>
<dbReference type="EMBL" id="CP147711">
    <property type="protein sequence ID" value="WXC76711.1"/>
    <property type="molecule type" value="Genomic_DNA"/>
</dbReference>
<reference evidence="4" key="1">
    <citation type="submission" date="2020-06" db="EMBL/GenBank/DDBJ databases">
        <title>Whole Genome Sequence of Bradyrhizobium sp. Strain 1S1.</title>
        <authorList>
            <person name="Bromfield E.S.P."/>
            <person name="Cloutier S."/>
        </authorList>
    </citation>
    <scope>NUCLEOTIDE SEQUENCE [LARGE SCALE GENOMIC DNA]</scope>
    <source>
        <strain evidence="4">1S1</strain>
    </source>
</reference>
<evidence type="ECO:0000259" key="3">
    <source>
        <dbReference type="Pfam" id="PF13649"/>
    </source>
</evidence>
<dbReference type="GO" id="GO:0032259">
    <property type="term" value="P:methylation"/>
    <property type="evidence" value="ECO:0007669"/>
    <property type="project" value="UniProtKB-KW"/>
</dbReference>
<protein>
    <submittedName>
        <fullName evidence="4">Class I SAM-dependent methyltransferase</fullName>
        <ecNumber evidence="5">2.1.-.-</ecNumber>
    </submittedName>
</protein>
<dbReference type="Gene3D" id="3.40.50.150">
    <property type="entry name" value="Vaccinia Virus protein VP39"/>
    <property type="match status" value="1"/>
</dbReference>
<reference evidence="5" key="2">
    <citation type="journal article" date="2021" name="Int. J. Syst. Evol. Microbiol.">
        <title>Bradyrhizobium septentrionale sp. nov. (sv. septentrionale) and Bradyrhizobium quebecense sp. nov. (sv. septentrionale) associated with legumes native to Canada possess rearranged symbiosis genes and numerous insertion sequences.</title>
        <authorList>
            <person name="Bromfield E.S.P."/>
            <person name="Cloutier S."/>
        </authorList>
    </citation>
    <scope>NUCLEOTIDE SEQUENCE</scope>
    <source>
        <strain evidence="5">5S5</strain>
    </source>
</reference>
<evidence type="ECO:0000256" key="1">
    <source>
        <dbReference type="ARBA" id="ARBA00022603"/>
    </source>
</evidence>
<gene>
    <name evidence="4" type="ORF">HAP48_020745</name>
    <name evidence="5" type="ORF">WDK88_24870</name>
</gene>
<reference evidence="5" key="3">
    <citation type="submission" date="2024-03" db="EMBL/GenBank/DDBJ databases">
        <authorList>
            <person name="Bromfield E.S.P."/>
            <person name="Cloutier S."/>
        </authorList>
    </citation>
    <scope>NUCLEOTIDE SEQUENCE</scope>
    <source>
        <strain evidence="5">5S5</strain>
    </source>
</reference>
<dbReference type="RefSeq" id="WP_166204732.1">
    <property type="nucleotide sequence ID" value="NZ_CP088285.1"/>
</dbReference>
<dbReference type="InterPro" id="IPR029063">
    <property type="entry name" value="SAM-dependent_MTases_sf"/>
</dbReference>
<dbReference type="Pfam" id="PF13649">
    <property type="entry name" value="Methyltransf_25"/>
    <property type="match status" value="1"/>
</dbReference>
<organism evidence="4">
    <name type="scientific">Bradyrhizobium septentrionale</name>
    <dbReference type="NCBI Taxonomy" id="1404411"/>
    <lineage>
        <taxon>Bacteria</taxon>
        <taxon>Pseudomonadati</taxon>
        <taxon>Pseudomonadota</taxon>
        <taxon>Alphaproteobacteria</taxon>
        <taxon>Hyphomicrobiales</taxon>
        <taxon>Nitrobacteraceae</taxon>
        <taxon>Bradyrhizobium</taxon>
    </lineage>
</organism>
<dbReference type="CDD" id="cd02440">
    <property type="entry name" value="AdoMet_MTases"/>
    <property type="match status" value="1"/>
</dbReference>